<dbReference type="InterPro" id="IPR036179">
    <property type="entry name" value="Ig-like_dom_sf"/>
</dbReference>
<evidence type="ECO:0000256" key="9">
    <source>
        <dbReference type="ARBA" id="ARBA00023136"/>
    </source>
</evidence>
<organism evidence="20 21">
    <name type="scientific">Magallana gigas</name>
    <name type="common">Pacific oyster</name>
    <name type="synonym">Crassostrea gigas</name>
    <dbReference type="NCBI Taxonomy" id="29159"/>
    <lineage>
        <taxon>Eukaryota</taxon>
        <taxon>Metazoa</taxon>
        <taxon>Spiralia</taxon>
        <taxon>Lophotrochozoa</taxon>
        <taxon>Mollusca</taxon>
        <taxon>Bivalvia</taxon>
        <taxon>Autobranchia</taxon>
        <taxon>Pteriomorphia</taxon>
        <taxon>Ostreida</taxon>
        <taxon>Ostreoidea</taxon>
        <taxon>Ostreidae</taxon>
        <taxon>Magallana</taxon>
    </lineage>
</organism>
<feature type="domain" description="Ig-like" evidence="19">
    <location>
        <begin position="116"/>
        <end position="205"/>
    </location>
</feature>
<keyword evidence="12" id="KW-0325">Glycoprotein</keyword>
<dbReference type="GO" id="GO:0007166">
    <property type="term" value="P:cell surface receptor signaling pathway"/>
    <property type="evidence" value="ECO:0007669"/>
    <property type="project" value="InterPro"/>
</dbReference>
<evidence type="ECO:0000256" key="2">
    <source>
        <dbReference type="ARBA" id="ARBA00007343"/>
    </source>
</evidence>
<evidence type="ECO:0000256" key="7">
    <source>
        <dbReference type="ARBA" id="ARBA00022989"/>
    </source>
</evidence>
<dbReference type="Proteomes" id="UP000005408">
    <property type="component" value="Unassembled WGS sequence"/>
</dbReference>
<dbReference type="PROSITE" id="PS50227">
    <property type="entry name" value="G_PROTEIN_RECEP_F2_3"/>
    <property type="match status" value="1"/>
</dbReference>
<dbReference type="Pfam" id="PF00002">
    <property type="entry name" value="7tm_2"/>
    <property type="match status" value="1"/>
</dbReference>
<evidence type="ECO:0000259" key="15">
    <source>
        <dbReference type="PROSITE" id="PS50221"/>
    </source>
</evidence>
<dbReference type="Pfam" id="PF01825">
    <property type="entry name" value="GPS"/>
    <property type="match status" value="1"/>
</dbReference>
<dbReference type="SUPFAM" id="SSF111418">
    <property type="entry name" value="Hormone receptor domain"/>
    <property type="match status" value="1"/>
</dbReference>
<feature type="domain" description="G-protein coupled receptors family 2 profile 1" evidence="16">
    <location>
        <begin position="199"/>
        <end position="271"/>
    </location>
</feature>
<evidence type="ECO:0000256" key="12">
    <source>
        <dbReference type="ARBA" id="ARBA00023180"/>
    </source>
</evidence>
<dbReference type="EnsemblMetazoa" id="G19730.4">
    <property type="protein sequence ID" value="G19730.4:cds"/>
    <property type="gene ID" value="G19730"/>
</dbReference>
<dbReference type="InterPro" id="IPR036445">
    <property type="entry name" value="GPCR_2_extracell_dom_sf"/>
</dbReference>
<dbReference type="SUPFAM" id="SSF81321">
    <property type="entry name" value="Family A G protein-coupled receptor-like"/>
    <property type="match status" value="1"/>
</dbReference>
<keyword evidence="10" id="KW-1015">Disulfide bond</keyword>
<evidence type="ECO:0000256" key="5">
    <source>
        <dbReference type="ARBA" id="ARBA00022729"/>
    </source>
</evidence>
<dbReference type="Gene3D" id="1.20.1070.10">
    <property type="entry name" value="Rhodopsin 7-helix transmembrane proteins"/>
    <property type="match status" value="1"/>
</dbReference>
<feature type="transmembrane region" description="Helical" evidence="14">
    <location>
        <begin position="803"/>
        <end position="826"/>
    </location>
</feature>
<evidence type="ECO:0000259" key="16">
    <source>
        <dbReference type="PROSITE" id="PS50227"/>
    </source>
</evidence>
<dbReference type="Pfam" id="PF16489">
    <property type="entry name" value="GAIN"/>
    <property type="match status" value="1"/>
</dbReference>
<dbReference type="Gene3D" id="1.25.40.610">
    <property type="match status" value="1"/>
</dbReference>
<dbReference type="AlphaFoldDB" id="A0A8W8JNW0"/>
<dbReference type="CDD" id="cd15040">
    <property type="entry name" value="7tmB2_Adhesion"/>
    <property type="match status" value="1"/>
</dbReference>
<comment type="subcellular location">
    <subcellularLocation>
        <location evidence="1">Cell membrane</location>
        <topology evidence="1">Multi-pass membrane protein</topology>
    </subcellularLocation>
</comment>
<dbReference type="SUPFAM" id="SSF48726">
    <property type="entry name" value="Immunoglobulin"/>
    <property type="match status" value="2"/>
</dbReference>
<evidence type="ECO:0000313" key="20">
    <source>
        <dbReference type="EnsemblMetazoa" id="G19730.4:cds"/>
    </source>
</evidence>
<keyword evidence="11" id="KW-0675">Receptor</keyword>
<dbReference type="SMART" id="SM00409">
    <property type="entry name" value="IG"/>
    <property type="match status" value="2"/>
</dbReference>
<accession>A0A8W8JNW0</accession>
<dbReference type="Pfam" id="PF12248">
    <property type="entry name" value="Methyltransf_FA"/>
    <property type="match status" value="1"/>
</dbReference>
<dbReference type="PROSITE" id="PS50221">
    <property type="entry name" value="GAIN_B"/>
    <property type="match status" value="1"/>
</dbReference>
<keyword evidence="7 14" id="KW-1133">Transmembrane helix</keyword>
<dbReference type="Gene3D" id="2.60.220.50">
    <property type="match status" value="1"/>
</dbReference>
<proteinExistence type="inferred from homology"/>
<dbReference type="InterPro" id="IPR046338">
    <property type="entry name" value="GAIN_dom_sf"/>
</dbReference>
<dbReference type="InterPro" id="IPR022041">
    <property type="entry name" value="Methyltransf_FA"/>
</dbReference>
<dbReference type="InterPro" id="IPR013783">
    <property type="entry name" value="Ig-like_fold"/>
</dbReference>
<evidence type="ECO:0000256" key="1">
    <source>
        <dbReference type="ARBA" id="ARBA00004651"/>
    </source>
</evidence>
<dbReference type="InterPro" id="IPR001879">
    <property type="entry name" value="GPCR_2_extracellular_dom"/>
</dbReference>
<dbReference type="GO" id="GO:0004930">
    <property type="term" value="F:G protein-coupled receptor activity"/>
    <property type="evidence" value="ECO:0007669"/>
    <property type="project" value="UniProtKB-KW"/>
</dbReference>
<evidence type="ECO:0000313" key="21">
    <source>
        <dbReference type="Proteomes" id="UP000005408"/>
    </source>
</evidence>
<dbReference type="PRINTS" id="PR01694">
    <property type="entry name" value="BAIPRECURSOR"/>
</dbReference>
<evidence type="ECO:0000259" key="18">
    <source>
        <dbReference type="PROSITE" id="PS50262"/>
    </source>
</evidence>
<feature type="transmembrane region" description="Helical" evidence="14">
    <location>
        <begin position="690"/>
        <end position="713"/>
    </location>
</feature>
<dbReference type="PROSITE" id="PS50261">
    <property type="entry name" value="G_PROTEIN_RECEP_F2_4"/>
    <property type="match status" value="1"/>
</dbReference>
<dbReference type="InterPro" id="IPR003599">
    <property type="entry name" value="Ig_sub"/>
</dbReference>
<keyword evidence="3" id="KW-1003">Cell membrane</keyword>
<dbReference type="PANTHER" id="PTHR12011:SF347">
    <property type="entry name" value="FI21270P1-RELATED"/>
    <property type="match status" value="1"/>
</dbReference>
<comment type="similarity">
    <text evidence="2">Belongs to the G-protein coupled receptor 2 family. Adhesion G-protein coupled receptor (ADGR) subfamily.</text>
</comment>
<dbReference type="FunFam" id="1.20.1070.10:FF:000058">
    <property type="entry name" value="Adhesion G protein-coupled receptor F5"/>
    <property type="match status" value="1"/>
</dbReference>
<feature type="transmembrane region" description="Helical" evidence="14">
    <location>
        <begin position="733"/>
        <end position="758"/>
    </location>
</feature>
<keyword evidence="6" id="KW-0677">Repeat</keyword>
<dbReference type="SMART" id="SM00303">
    <property type="entry name" value="GPS"/>
    <property type="match status" value="1"/>
</dbReference>
<evidence type="ECO:0000259" key="17">
    <source>
        <dbReference type="PROSITE" id="PS50261"/>
    </source>
</evidence>
<dbReference type="Gene3D" id="4.10.1240.10">
    <property type="entry name" value="GPCR, family 2, extracellular hormone receptor domain"/>
    <property type="match status" value="1"/>
</dbReference>
<name>A0A8W8JNW0_MAGGI</name>
<dbReference type="PRINTS" id="PR00249">
    <property type="entry name" value="GPCRSECRETIN"/>
</dbReference>
<keyword evidence="4 14" id="KW-0812">Transmembrane</keyword>
<feature type="transmembrane region" description="Helical" evidence="14">
    <location>
        <begin position="645"/>
        <end position="669"/>
    </location>
</feature>
<evidence type="ECO:0000256" key="6">
    <source>
        <dbReference type="ARBA" id="ARBA00022737"/>
    </source>
</evidence>
<dbReference type="PANTHER" id="PTHR12011">
    <property type="entry name" value="ADHESION G-PROTEIN COUPLED RECEPTOR"/>
    <property type="match status" value="1"/>
</dbReference>
<protein>
    <submittedName>
        <fullName evidence="20">Uncharacterized protein</fullName>
    </submittedName>
</protein>
<dbReference type="PROSITE" id="PS50262">
    <property type="entry name" value="G_PROTEIN_RECEP_F1_2"/>
    <property type="match status" value="1"/>
</dbReference>
<dbReference type="InterPro" id="IPR017981">
    <property type="entry name" value="GPCR_2-like_7TM"/>
</dbReference>
<dbReference type="InterPro" id="IPR017452">
    <property type="entry name" value="GPCR_Rhodpsn_7TM"/>
</dbReference>
<dbReference type="InterPro" id="IPR057244">
    <property type="entry name" value="GAIN_B"/>
</dbReference>
<keyword evidence="5" id="KW-0732">Signal</keyword>
<keyword evidence="9 14" id="KW-0472">Membrane</keyword>
<evidence type="ECO:0000256" key="11">
    <source>
        <dbReference type="ARBA" id="ARBA00023170"/>
    </source>
</evidence>
<evidence type="ECO:0000256" key="10">
    <source>
        <dbReference type="ARBA" id="ARBA00023157"/>
    </source>
</evidence>
<sequence>MDGCDDRYQGLKCIEEILQILQFKSNSLELREGKPAWFELQVLSHLDFKVEWFHDGYMITTSRARFIITSTDMRNATSFHTLQIDRVMQRDTGEWKITVSNEVTYVTRKVTVTVIPELVIKMNPQFDFSVPSGDIIYLQCTVSNPESLYHVTNGRIVFMKNGSLLSVGESYTNFSTIWRKLSATGNDSGRYTCVHSGYDCPVSVSVYINVIQPQQKGCKSEQSDGIIWNTTLAGTTKKEPCPENQIGFVTRYCNSDGIWVSPSFLKCMDEALMIASTELDSIIQDGIQNKEKIQETMNNTLQVMQNLTSSKNEINSGDLSSSLDILEKIVNVTNSTQSIIEKKVFYAVVDNVLSSNNTRSWSIVSKESEKDASSLLKTMERLSDIIIKNHNITTTQFSGSNFELKIDKTNIDQREIRFPDPTSMNLSRNLEDSYTFLELPKQGGHAEKAINYVAVIYKTMSDILSSDFHRNDNENEEKATPKKIEYVNSAVLSLTTQADFGELNPPLNLTFKHVNQIESKRMQVICVSWDFAISKWTERGCKMKQSDHSTTKCQCNHLTNFAILMRPYSANVKDKQSLKTMSLGGVIISILFTVMTLIIYVRIWRFIKSDQNIIMLHLCSSLILSYIIFLSAVEWTENENMCIAITAIIHYLFLVTFFSMLGMGVYYFMSITVTYYAMYVANNFKSKSRVRWFLLVIWGFPAVITVTNVGAFWGKDYHLRFYCWLSMESGSLYMFIIPVCLIVVLNIAIIVTLVRVLCASSAISKSSLQKKATSGLRSLGTLIPVLGVTWLFGILAVNEHVDVFQYIFVIANSCQGLFIFISHVVLNKKVMQALRHEYPALSAFKSITEESKKETTTVATSQLTSNLGSKSFKVKRKGIIERIRALKRGKNKVKDSEVIVLDETLSTDCSTSLSHEKSFKVSENEPTINTLELESARENTPNANMGLAFEICIAISVMHFTDVCCLPQNFSTTKDGGYTNLTEYGIPYSGATFITFKVRACSDAYIALSSPPKKIVIELGRYNNTQSCIQVYPQGERPASASEPVLDCRKYRSFSVHWGDSQILVKKRDPTPDENIFLSLPLNYTLDDVNIGISTRCGPLGNWVFEDIPPVAISDPNEVPLIRSSSIGTIVSSSVGVFLIAGMVIFVLLSLKYCKRIDQSASSDKNTYYESEQQHRVDQVSEHRYNSLSVITHTYLELC</sequence>
<evidence type="ECO:0000256" key="13">
    <source>
        <dbReference type="ARBA" id="ARBA00023224"/>
    </source>
</evidence>
<dbReference type="InterPro" id="IPR013098">
    <property type="entry name" value="Ig_I-set"/>
</dbReference>
<dbReference type="GO" id="GO:0005886">
    <property type="term" value="C:plasma membrane"/>
    <property type="evidence" value="ECO:0007669"/>
    <property type="project" value="UniProtKB-SubCell"/>
</dbReference>
<feature type="domain" description="GAIN-B" evidence="15">
    <location>
        <begin position="393"/>
        <end position="571"/>
    </location>
</feature>
<feature type="transmembrane region" description="Helical" evidence="14">
    <location>
        <begin position="779"/>
        <end position="797"/>
    </location>
</feature>
<keyword evidence="8" id="KW-0297">G-protein coupled receptor</keyword>
<keyword evidence="21" id="KW-1185">Reference proteome</keyword>
<feature type="domain" description="G-protein coupled receptors family 1 profile" evidence="18">
    <location>
        <begin position="592"/>
        <end position="791"/>
    </location>
</feature>
<evidence type="ECO:0000256" key="4">
    <source>
        <dbReference type="ARBA" id="ARBA00022692"/>
    </source>
</evidence>
<evidence type="ECO:0000259" key="19">
    <source>
        <dbReference type="PROSITE" id="PS50835"/>
    </source>
</evidence>
<dbReference type="Pfam" id="PF07679">
    <property type="entry name" value="I-set"/>
    <property type="match status" value="1"/>
</dbReference>
<feature type="domain" description="G-protein coupled receptors family 2 profile 2" evidence="17">
    <location>
        <begin position="578"/>
        <end position="827"/>
    </location>
</feature>
<evidence type="ECO:0000256" key="14">
    <source>
        <dbReference type="SAM" id="Phobius"/>
    </source>
</evidence>
<evidence type="ECO:0000256" key="3">
    <source>
        <dbReference type="ARBA" id="ARBA00022475"/>
    </source>
</evidence>
<dbReference type="Gene3D" id="2.60.40.10">
    <property type="entry name" value="Immunoglobulins"/>
    <property type="match status" value="2"/>
</dbReference>
<keyword evidence="13" id="KW-0807">Transducer</keyword>
<dbReference type="SMART" id="SM00008">
    <property type="entry name" value="HormR"/>
    <property type="match status" value="1"/>
</dbReference>
<dbReference type="PROSITE" id="PS50835">
    <property type="entry name" value="IG_LIKE"/>
    <property type="match status" value="1"/>
</dbReference>
<dbReference type="InterPro" id="IPR007110">
    <property type="entry name" value="Ig-like_dom"/>
</dbReference>
<feature type="transmembrane region" description="Helical" evidence="14">
    <location>
        <begin position="613"/>
        <end position="633"/>
    </location>
</feature>
<reference evidence="20" key="1">
    <citation type="submission" date="2022-08" db="UniProtKB">
        <authorList>
            <consortium name="EnsemblMetazoa"/>
        </authorList>
    </citation>
    <scope>IDENTIFICATION</scope>
    <source>
        <strain evidence="20">05x7-T-G4-1.051#20</strain>
    </source>
</reference>
<feature type="transmembrane region" description="Helical" evidence="14">
    <location>
        <begin position="1130"/>
        <end position="1151"/>
    </location>
</feature>
<dbReference type="InterPro" id="IPR032471">
    <property type="entry name" value="AGRL2-4_GAIN_subdom_A"/>
</dbReference>
<evidence type="ECO:0000256" key="8">
    <source>
        <dbReference type="ARBA" id="ARBA00023040"/>
    </source>
</evidence>
<dbReference type="Pfam" id="PF02793">
    <property type="entry name" value="HRM"/>
    <property type="match status" value="1"/>
</dbReference>
<feature type="transmembrane region" description="Helical" evidence="14">
    <location>
        <begin position="581"/>
        <end position="601"/>
    </location>
</feature>
<dbReference type="InterPro" id="IPR000832">
    <property type="entry name" value="GPCR_2_secretin-like"/>
</dbReference>
<dbReference type="InterPro" id="IPR000203">
    <property type="entry name" value="GPS"/>
</dbReference>
<dbReference type="InterPro" id="IPR008077">
    <property type="entry name" value="GPCR_2_brain_angio_inhib"/>
</dbReference>